<dbReference type="AlphaFoldDB" id="A0A285PML3"/>
<dbReference type="SUPFAM" id="SSF53850">
    <property type="entry name" value="Periplasmic binding protein-like II"/>
    <property type="match status" value="1"/>
</dbReference>
<dbReference type="GO" id="GO:0043565">
    <property type="term" value="F:sequence-specific DNA binding"/>
    <property type="evidence" value="ECO:0007669"/>
    <property type="project" value="TreeGrafter"/>
</dbReference>
<dbReference type="PROSITE" id="PS50931">
    <property type="entry name" value="HTH_LYSR"/>
    <property type="match status" value="1"/>
</dbReference>
<evidence type="ECO:0000256" key="4">
    <source>
        <dbReference type="ARBA" id="ARBA00023163"/>
    </source>
</evidence>
<organism evidence="6 7">
    <name type="scientific">Cohaesibacter gelatinilyticus</name>
    <dbReference type="NCBI Taxonomy" id="372072"/>
    <lineage>
        <taxon>Bacteria</taxon>
        <taxon>Pseudomonadati</taxon>
        <taxon>Pseudomonadota</taxon>
        <taxon>Alphaproteobacteria</taxon>
        <taxon>Hyphomicrobiales</taxon>
        <taxon>Cohaesibacteraceae</taxon>
    </lineage>
</organism>
<keyword evidence="2" id="KW-0805">Transcription regulation</keyword>
<dbReference type="InterPro" id="IPR036390">
    <property type="entry name" value="WH_DNA-bd_sf"/>
</dbReference>
<sequence length="432" mass="48749">MEPAPTGEGIDITNDGGTGCFDISQRSFEIIGVQDDQNTWILNWRIILTVEATIDASTAETQIVWAPLLKFPVKDRGKKLLGRGGVDEWKFDIVDLLVFMRHWATLFCPVGSRLMFPYNKEIQFLGRVLPYLEIFMTSLDAIAIFAQVAQSRSFTEAARVLGMPLSSVSRKVSELETDLNVRLIDRNKRQIRLTEAGQSYLELCRKGLDTIHYANRVMTDRHSDTAGTITITVPPNLLEVLFLESINSFQRHYPNARLRILVSERMLDFVDDGVDLSFRVARPETPELIVRTLLRYRHRLVASPSYLAAHSAPGLIAELQDHKTIGFGFHNSRKVNWSFLRQGQIEKLCFEPDLTINDYASVKAAVLASHGIGELPEPLCQEALTAGQLIEVLPEWHLPEIKLYAVHPGKATLSKLARLFLDTVSSNLRRRA</sequence>
<dbReference type="Proteomes" id="UP000219439">
    <property type="component" value="Unassembled WGS sequence"/>
</dbReference>
<dbReference type="PANTHER" id="PTHR30537:SF5">
    <property type="entry name" value="HTH-TYPE TRANSCRIPTIONAL ACTIVATOR TTDR-RELATED"/>
    <property type="match status" value="1"/>
</dbReference>
<protein>
    <submittedName>
        <fullName evidence="6">DNA-binding transcriptional regulator, LysR family</fullName>
    </submittedName>
</protein>
<evidence type="ECO:0000256" key="3">
    <source>
        <dbReference type="ARBA" id="ARBA00023125"/>
    </source>
</evidence>
<dbReference type="GO" id="GO:0006351">
    <property type="term" value="P:DNA-templated transcription"/>
    <property type="evidence" value="ECO:0007669"/>
    <property type="project" value="TreeGrafter"/>
</dbReference>
<keyword evidence="7" id="KW-1185">Reference proteome</keyword>
<keyword evidence="3 6" id="KW-0238">DNA-binding</keyword>
<dbReference type="FunFam" id="1.10.10.10:FF:000001">
    <property type="entry name" value="LysR family transcriptional regulator"/>
    <property type="match status" value="1"/>
</dbReference>
<dbReference type="Pfam" id="PF03466">
    <property type="entry name" value="LysR_substrate"/>
    <property type="match status" value="1"/>
</dbReference>
<dbReference type="EMBL" id="OBEL01000008">
    <property type="protein sequence ID" value="SNZ21376.1"/>
    <property type="molecule type" value="Genomic_DNA"/>
</dbReference>
<dbReference type="InterPro" id="IPR036388">
    <property type="entry name" value="WH-like_DNA-bd_sf"/>
</dbReference>
<dbReference type="GO" id="GO:0003700">
    <property type="term" value="F:DNA-binding transcription factor activity"/>
    <property type="evidence" value="ECO:0007669"/>
    <property type="project" value="InterPro"/>
</dbReference>
<dbReference type="InterPro" id="IPR005119">
    <property type="entry name" value="LysR_subst-bd"/>
</dbReference>
<evidence type="ECO:0000313" key="6">
    <source>
        <dbReference type="EMBL" id="SNZ21376.1"/>
    </source>
</evidence>
<dbReference type="InterPro" id="IPR000847">
    <property type="entry name" value="LysR_HTH_N"/>
</dbReference>
<dbReference type="InterPro" id="IPR058163">
    <property type="entry name" value="LysR-type_TF_proteobact-type"/>
</dbReference>
<proteinExistence type="inferred from homology"/>
<dbReference type="CDD" id="cd08422">
    <property type="entry name" value="PBP2_CrgA_like"/>
    <property type="match status" value="1"/>
</dbReference>
<name>A0A285PML3_9HYPH</name>
<dbReference type="SUPFAM" id="SSF46785">
    <property type="entry name" value="Winged helix' DNA-binding domain"/>
    <property type="match status" value="1"/>
</dbReference>
<gene>
    <name evidence="6" type="ORF">SAMN06265368_4496</name>
</gene>
<keyword evidence="4" id="KW-0804">Transcription</keyword>
<evidence type="ECO:0000259" key="5">
    <source>
        <dbReference type="PROSITE" id="PS50931"/>
    </source>
</evidence>
<accession>A0A285PML3</accession>
<dbReference type="Gene3D" id="1.10.10.10">
    <property type="entry name" value="Winged helix-like DNA-binding domain superfamily/Winged helix DNA-binding domain"/>
    <property type="match status" value="1"/>
</dbReference>
<comment type="similarity">
    <text evidence="1">Belongs to the LysR transcriptional regulatory family.</text>
</comment>
<reference evidence="6 7" key="1">
    <citation type="submission" date="2017-09" db="EMBL/GenBank/DDBJ databases">
        <authorList>
            <person name="Ehlers B."/>
            <person name="Leendertz F.H."/>
        </authorList>
    </citation>
    <scope>NUCLEOTIDE SEQUENCE [LARGE SCALE GENOMIC DNA]</scope>
    <source>
        <strain evidence="6 7">DSM 18289</strain>
    </source>
</reference>
<evidence type="ECO:0000256" key="2">
    <source>
        <dbReference type="ARBA" id="ARBA00023015"/>
    </source>
</evidence>
<evidence type="ECO:0000256" key="1">
    <source>
        <dbReference type="ARBA" id="ARBA00009437"/>
    </source>
</evidence>
<evidence type="ECO:0000313" key="7">
    <source>
        <dbReference type="Proteomes" id="UP000219439"/>
    </source>
</evidence>
<dbReference type="PANTHER" id="PTHR30537">
    <property type="entry name" value="HTH-TYPE TRANSCRIPTIONAL REGULATOR"/>
    <property type="match status" value="1"/>
</dbReference>
<dbReference type="Gene3D" id="3.40.190.290">
    <property type="match status" value="1"/>
</dbReference>
<feature type="domain" description="HTH lysR-type" evidence="5">
    <location>
        <begin position="137"/>
        <end position="194"/>
    </location>
</feature>
<dbReference type="Pfam" id="PF00126">
    <property type="entry name" value="HTH_1"/>
    <property type="match status" value="1"/>
</dbReference>